<dbReference type="InterPro" id="IPR019734">
    <property type="entry name" value="TPR_rpt"/>
</dbReference>
<keyword evidence="3" id="KW-0732">Signal</keyword>
<feature type="chain" id="PRO_5046116355" evidence="3">
    <location>
        <begin position="24"/>
        <end position="949"/>
    </location>
</feature>
<keyword evidence="2" id="KW-1133">Transmembrane helix</keyword>
<dbReference type="Pfam" id="PF13181">
    <property type="entry name" value="TPR_8"/>
    <property type="match status" value="2"/>
</dbReference>
<dbReference type="Gene3D" id="1.25.40.10">
    <property type="entry name" value="Tetratricopeptide repeat domain"/>
    <property type="match status" value="2"/>
</dbReference>
<keyword evidence="6" id="KW-1185">Reference proteome</keyword>
<dbReference type="RefSeq" id="WP_302037536.1">
    <property type="nucleotide sequence ID" value="NZ_JAUKPO010000005.1"/>
</dbReference>
<evidence type="ECO:0000259" key="4">
    <source>
        <dbReference type="Pfam" id="PF12770"/>
    </source>
</evidence>
<gene>
    <name evidence="5" type="ORF">Q0590_10740</name>
</gene>
<dbReference type="PANTHER" id="PTHR10098:SF108">
    <property type="entry name" value="TETRATRICOPEPTIDE REPEAT PROTEIN 28"/>
    <property type="match status" value="1"/>
</dbReference>
<evidence type="ECO:0000256" key="2">
    <source>
        <dbReference type="SAM" id="Phobius"/>
    </source>
</evidence>
<keyword evidence="2" id="KW-0812">Transmembrane</keyword>
<dbReference type="SMART" id="SM00028">
    <property type="entry name" value="TPR"/>
    <property type="match status" value="6"/>
</dbReference>
<dbReference type="SUPFAM" id="SSF48452">
    <property type="entry name" value="TPR-like"/>
    <property type="match status" value="2"/>
</dbReference>
<dbReference type="Proteomes" id="UP001168528">
    <property type="component" value="Unassembled WGS sequence"/>
</dbReference>
<dbReference type="PROSITE" id="PS50005">
    <property type="entry name" value="TPR"/>
    <property type="match status" value="2"/>
</dbReference>
<organism evidence="5 6">
    <name type="scientific">Rhodocytophaga aerolata</name>
    <dbReference type="NCBI Taxonomy" id="455078"/>
    <lineage>
        <taxon>Bacteria</taxon>
        <taxon>Pseudomonadati</taxon>
        <taxon>Bacteroidota</taxon>
        <taxon>Cytophagia</taxon>
        <taxon>Cytophagales</taxon>
        <taxon>Rhodocytophagaceae</taxon>
        <taxon>Rhodocytophaga</taxon>
    </lineage>
</organism>
<evidence type="ECO:0000256" key="3">
    <source>
        <dbReference type="SAM" id="SignalP"/>
    </source>
</evidence>
<feature type="repeat" description="TPR" evidence="1">
    <location>
        <begin position="158"/>
        <end position="191"/>
    </location>
</feature>
<feature type="domain" description="CHAT" evidence="4">
    <location>
        <begin position="625"/>
        <end position="908"/>
    </location>
</feature>
<dbReference type="PANTHER" id="PTHR10098">
    <property type="entry name" value="RAPSYN-RELATED"/>
    <property type="match status" value="1"/>
</dbReference>
<sequence length="949" mass="107971">MVQVKKIGLVLITLCLVSSQAFSQAKGSSSAQADKLYIEGEQLYDNYQDSLALVKFSEARKVYLENQLISPKLADACYLMGVIYQTTQQFTEAISAYKESIEYNQQLNPGTDSLFFETYVLIGTCFNILNHYDSAYGYYKKAETLLVRYPQLPRDHKMRFYSDMGSLYHLVGNYVQSINYFEKALSILNQPLQASDQPDPDSTVRYVRYTNNIASSLNKLGRHPEAIHTLKNLIKYNIQVNDLFQHIASLYLYLEKPDSAKLYLDKINLAAVSPSATINYHNSMGTVFTLTQHAKEAITAFEKARQLSLANFGKKIDRLALAYMGKAKAYELQKKYPEALAQYQLAIQSLHFDFNSADIYQNPTDVSHAASPLLLFKTLQQKAHAFRQYFTETKKITNLDASLQTYQLAFELANRIRKSYDSDEAKLFFTNTVAPVYEEAVSTAYQLYTQTGKKSYLESAFALAEQSKAAVLAESLRELEIKQVPGIPEALLRKEKELKLNISALNIRMVETTDSASKEQYRNRLRDNEIELAKTLKEFESNKQYYQLKYDTSSVHISQLQTMLDSETALVEYFVGKQHVYVFVVTQENFHVKQIPLATTFKQDWQALYQNLYEAKAGSRYKGDAPAHRLFTQVFLPIKELVAGNERLILIPDKELSYLPFEALAMDEKASQYLIHDYSISYAYSGKLLQNASQQASPPAELSILSMAPFVMENTYGQSLLRGDVLDPLYASRKEVQQVGGQVYLEKAATKEEFLRQAAKYDIIHLATHAKADNQDPLHSFIAFYPHTDSLSSYRLYAQELYNLHLNKLKLIVLSACETNSGKLIQGEGVMSLARAFAYAGCPSIVTTLWKAEDKTTADISVRMHQYLKEGKPKDEALCLAKLDYINGQTHASRRSPVYWANFIFIGDHTALYKDTSYPWWLLSSLIAGMLAVALWVYVKYRTPRKALQ</sequence>
<accession>A0ABT8R3P8</accession>
<name>A0ABT8R3P8_9BACT</name>
<dbReference type="InterPro" id="IPR011990">
    <property type="entry name" value="TPR-like_helical_dom_sf"/>
</dbReference>
<evidence type="ECO:0000256" key="1">
    <source>
        <dbReference type="PROSITE-ProRule" id="PRU00339"/>
    </source>
</evidence>
<proteinExistence type="predicted"/>
<evidence type="ECO:0000313" key="6">
    <source>
        <dbReference type="Proteomes" id="UP001168528"/>
    </source>
</evidence>
<reference evidence="5" key="1">
    <citation type="submission" date="2023-07" db="EMBL/GenBank/DDBJ databases">
        <title>The genome sequence of Rhodocytophaga aerolata KACC 12507.</title>
        <authorList>
            <person name="Zhang X."/>
        </authorList>
    </citation>
    <scope>NUCLEOTIDE SEQUENCE</scope>
    <source>
        <strain evidence="5">KACC 12507</strain>
    </source>
</reference>
<comment type="caution">
    <text evidence="5">The sequence shown here is derived from an EMBL/GenBank/DDBJ whole genome shotgun (WGS) entry which is preliminary data.</text>
</comment>
<feature type="repeat" description="TPR" evidence="1">
    <location>
        <begin position="74"/>
        <end position="107"/>
    </location>
</feature>
<feature type="signal peptide" evidence="3">
    <location>
        <begin position="1"/>
        <end position="23"/>
    </location>
</feature>
<dbReference type="Pfam" id="PF12770">
    <property type="entry name" value="CHAT"/>
    <property type="match status" value="1"/>
</dbReference>
<keyword evidence="2" id="KW-0472">Membrane</keyword>
<dbReference type="InterPro" id="IPR024983">
    <property type="entry name" value="CHAT_dom"/>
</dbReference>
<protein>
    <submittedName>
        <fullName evidence="5">CHAT domain-containing protein</fullName>
    </submittedName>
</protein>
<feature type="transmembrane region" description="Helical" evidence="2">
    <location>
        <begin position="918"/>
        <end position="939"/>
    </location>
</feature>
<keyword evidence="1" id="KW-0802">TPR repeat</keyword>
<dbReference type="EMBL" id="JAUKPO010000005">
    <property type="protein sequence ID" value="MDO1446731.1"/>
    <property type="molecule type" value="Genomic_DNA"/>
</dbReference>
<evidence type="ECO:0000313" key="5">
    <source>
        <dbReference type="EMBL" id="MDO1446731.1"/>
    </source>
</evidence>